<reference evidence="2 3" key="1">
    <citation type="submission" date="2019-10" db="EMBL/GenBank/DDBJ databases">
        <title>Epibacterium sp. nov., isolated from seawater.</title>
        <authorList>
            <person name="Zhang X."/>
            <person name="Li N."/>
        </authorList>
    </citation>
    <scope>NUCLEOTIDE SEQUENCE [LARGE SCALE GENOMIC DNA]</scope>
    <source>
        <strain evidence="2 3">SM1969</strain>
    </source>
</reference>
<evidence type="ECO:0000259" key="1">
    <source>
        <dbReference type="Pfam" id="PF04577"/>
    </source>
</evidence>
<protein>
    <submittedName>
        <fullName evidence="2">DUF563 domain-containing protein</fullName>
    </submittedName>
</protein>
<dbReference type="Proteomes" id="UP000436694">
    <property type="component" value="Unassembled WGS sequence"/>
</dbReference>
<accession>A0A844AUZ6</accession>
<gene>
    <name evidence="2" type="ORF">GG681_04210</name>
</gene>
<dbReference type="EMBL" id="WIXK01000002">
    <property type="protein sequence ID" value="MQY41831.1"/>
    <property type="molecule type" value="Genomic_DNA"/>
</dbReference>
<keyword evidence="3" id="KW-1185">Reference proteome</keyword>
<dbReference type="Pfam" id="PF04577">
    <property type="entry name" value="Glyco_transf_61"/>
    <property type="match status" value="1"/>
</dbReference>
<feature type="domain" description="Glycosyltransferase 61 catalytic" evidence="1">
    <location>
        <begin position="90"/>
        <end position="256"/>
    </location>
</feature>
<evidence type="ECO:0000313" key="3">
    <source>
        <dbReference type="Proteomes" id="UP000436694"/>
    </source>
</evidence>
<comment type="caution">
    <text evidence="2">The sequence shown here is derived from an EMBL/GenBank/DDBJ whole genome shotgun (WGS) entry which is preliminary data.</text>
</comment>
<dbReference type="InterPro" id="IPR024698">
    <property type="entry name" value="Caps_psacc_synth_Cps23fI-typ"/>
</dbReference>
<proteinExistence type="predicted"/>
<evidence type="ECO:0000313" key="2">
    <source>
        <dbReference type="EMBL" id="MQY41831.1"/>
    </source>
</evidence>
<dbReference type="AlphaFoldDB" id="A0A844AUZ6"/>
<name>A0A844AUZ6_9RHOB</name>
<dbReference type="PIRSF" id="PIRSF030158">
    <property type="entry name" value="UCP030158"/>
    <property type="match status" value="1"/>
</dbReference>
<sequence length="387" mass="42947">MSVGAFSSGQPQPAGGWSEEIVTLAQAHVVPPNTSGLIQAAGVLYSDGSYCHHAALWRRYRPITVKPELPSRSKTLKGRWLWGGVLWAHFGHFLVESTARLWALAHLGKPIDGILFIPKRPAADGELRGFQRDFLAHYAAGTDVKVTRTPLQVEELIVPGQGFGIGPIVSGTPKFRAALQSNFAQAVQPNGPQRIYLSRSKLGLGKGGMIGEAILERRLKKQGYEIFHPQEHSLVEQIARYKAARQIIAADGSAVHLFAMVGRADQKLAMIQRRESGASAQLVQNVRAFCQNDPLVINALRSEWLPVAQQRSSRLSFGELDLERIGTALAQHGFIEADTRWSSFNGQRRKQMLLNKGIRAGENFVEARRFKQQRLEDARRKRIAEQD</sequence>
<dbReference type="InterPro" id="IPR049625">
    <property type="entry name" value="Glyco_transf_61_cat"/>
</dbReference>
<organism evidence="2 3">
    <name type="scientific">Tritonibacter aquimaris</name>
    <dbReference type="NCBI Taxonomy" id="2663379"/>
    <lineage>
        <taxon>Bacteria</taxon>
        <taxon>Pseudomonadati</taxon>
        <taxon>Pseudomonadota</taxon>
        <taxon>Alphaproteobacteria</taxon>
        <taxon>Rhodobacterales</taxon>
        <taxon>Paracoccaceae</taxon>
        <taxon>Tritonibacter</taxon>
    </lineage>
</organism>
<dbReference type="GO" id="GO:0016757">
    <property type="term" value="F:glycosyltransferase activity"/>
    <property type="evidence" value="ECO:0007669"/>
    <property type="project" value="InterPro"/>
</dbReference>